<reference evidence="1" key="1">
    <citation type="submission" date="2021-06" db="EMBL/GenBank/DDBJ databases">
        <authorList>
            <person name="Kallberg Y."/>
            <person name="Tangrot J."/>
            <person name="Rosling A."/>
        </authorList>
    </citation>
    <scope>NUCLEOTIDE SEQUENCE</scope>
    <source>
        <strain evidence="1">IA702</strain>
    </source>
</reference>
<dbReference type="GO" id="GO:0043291">
    <property type="term" value="C:RAVE complex"/>
    <property type="evidence" value="ECO:0007669"/>
    <property type="project" value="TreeGrafter"/>
</dbReference>
<organism evidence="1 2">
    <name type="scientific">Paraglomus occultum</name>
    <dbReference type="NCBI Taxonomy" id="144539"/>
    <lineage>
        <taxon>Eukaryota</taxon>
        <taxon>Fungi</taxon>
        <taxon>Fungi incertae sedis</taxon>
        <taxon>Mucoromycota</taxon>
        <taxon>Glomeromycotina</taxon>
        <taxon>Glomeromycetes</taxon>
        <taxon>Paraglomerales</taxon>
        <taxon>Paraglomeraceae</taxon>
        <taxon>Paraglomus</taxon>
    </lineage>
</organism>
<dbReference type="OrthoDB" id="66510at2759"/>
<dbReference type="AlphaFoldDB" id="A0A9N9G094"/>
<dbReference type="EMBL" id="CAJVPJ010000999">
    <property type="protein sequence ID" value="CAG8570105.1"/>
    <property type="molecule type" value="Genomic_DNA"/>
</dbReference>
<sequence>MLYAEVDASTELQREKETLARELQWLLDTELPPVIQDLEKALKKCDSMMKNENEESVRSTLAITSSNSDALKGYIMSSGSNIYKGELQIKLPNYNRGNLVKATINSQKPYFIDQLGDAQNYLILTLDLLESSHVPYTKQSAMELLNDVIKYVSKSRSALTSANEGNLFPYKICESQVFNSALPDDLVIEFHVEGAEIVTSVYALQYHASLPSHKLNILINTKTSTQLSLMKLSSAHLIQAWKKLEQN</sequence>
<keyword evidence="2" id="KW-1185">Reference proteome</keyword>
<dbReference type="PANTHER" id="PTHR13618:SF1">
    <property type="entry name" value="PROTEIN ROGDI HOMOLOG"/>
    <property type="match status" value="1"/>
</dbReference>
<comment type="caution">
    <text evidence="1">The sequence shown here is derived from an EMBL/GenBank/DDBJ whole genome shotgun (WGS) entry which is preliminary data.</text>
</comment>
<evidence type="ECO:0000313" key="1">
    <source>
        <dbReference type="EMBL" id="CAG8570105.1"/>
    </source>
</evidence>
<protein>
    <submittedName>
        <fullName evidence="1">9906_t:CDS:1</fullName>
    </submittedName>
</protein>
<gene>
    <name evidence="1" type="ORF">POCULU_LOCUS5950</name>
</gene>
<dbReference type="Pfam" id="PF10259">
    <property type="entry name" value="Rogdi_lz"/>
    <property type="match status" value="1"/>
</dbReference>
<dbReference type="InterPro" id="IPR028241">
    <property type="entry name" value="RAVE2/Rogdi"/>
</dbReference>
<evidence type="ECO:0000313" key="2">
    <source>
        <dbReference type="Proteomes" id="UP000789572"/>
    </source>
</evidence>
<dbReference type="Proteomes" id="UP000789572">
    <property type="component" value="Unassembled WGS sequence"/>
</dbReference>
<accession>A0A9N9G094</accession>
<proteinExistence type="predicted"/>
<name>A0A9N9G094_9GLOM</name>
<dbReference type="PANTHER" id="PTHR13618">
    <property type="entry name" value="LEUCINE ZIPPER CONTAINING TRANSCRIPTION FACTOR LZF1"/>
    <property type="match status" value="1"/>
</dbReference>